<dbReference type="EMBL" id="QKTX01000014">
    <property type="protein sequence ID" value="PZV79629.1"/>
    <property type="molecule type" value="Genomic_DNA"/>
</dbReference>
<evidence type="ECO:0000313" key="1">
    <source>
        <dbReference type="EMBL" id="PZV79629.1"/>
    </source>
</evidence>
<organism evidence="1 2">
    <name type="scientific">Algoriphagus aquaeductus</name>
    <dbReference type="NCBI Taxonomy" id="475299"/>
    <lineage>
        <taxon>Bacteria</taxon>
        <taxon>Pseudomonadati</taxon>
        <taxon>Bacteroidota</taxon>
        <taxon>Cytophagia</taxon>
        <taxon>Cytophagales</taxon>
        <taxon>Cyclobacteriaceae</taxon>
        <taxon>Algoriphagus</taxon>
    </lineage>
</organism>
<reference evidence="1 2" key="1">
    <citation type="submission" date="2018-06" db="EMBL/GenBank/DDBJ databases">
        <title>Genomic Encyclopedia of Archaeal and Bacterial Type Strains, Phase II (KMG-II): from individual species to whole genera.</title>
        <authorList>
            <person name="Goeker M."/>
        </authorList>
    </citation>
    <scope>NUCLEOTIDE SEQUENCE [LARGE SCALE GENOMIC DNA]</scope>
    <source>
        <strain evidence="1 2">T4</strain>
    </source>
</reference>
<comment type="caution">
    <text evidence="1">The sequence shown here is derived from an EMBL/GenBank/DDBJ whole genome shotgun (WGS) entry which is preliminary data.</text>
</comment>
<evidence type="ECO:0008006" key="3">
    <source>
        <dbReference type="Google" id="ProtNLM"/>
    </source>
</evidence>
<keyword evidence="2" id="KW-1185">Reference proteome</keyword>
<sequence length="207" mass="22121">MESESVKQQLPIHFISITMKKLFYLIFSLGLLIPFLGHAQSFTKSDKVASLGIGVGSSLGSFDYSSQIPGISLMYEQGIAEAGDVGVISLGGYLGYKSFGYETSSGGFTAKSKWNYTIIGARGAFHFSKIPNEKLDVYAGLMASFNLLNYSYEDNSGMNTGSGGNFGNTAGLTIFGGARYYFSEKVAGFAELGYGIAFLNLGISVKL</sequence>
<name>A0A326RMH1_9BACT</name>
<gene>
    <name evidence="1" type="ORF">CLV31_11462</name>
</gene>
<accession>A0A326RMH1</accession>
<proteinExistence type="predicted"/>
<evidence type="ECO:0000313" key="2">
    <source>
        <dbReference type="Proteomes" id="UP000248917"/>
    </source>
</evidence>
<dbReference type="AlphaFoldDB" id="A0A326RMH1"/>
<protein>
    <recommendedName>
        <fullName evidence="3">Outer membrane protein with beta-barrel domain</fullName>
    </recommendedName>
</protein>
<dbReference type="Proteomes" id="UP000248917">
    <property type="component" value="Unassembled WGS sequence"/>
</dbReference>